<feature type="compositionally biased region" description="Low complexity" evidence="2">
    <location>
        <begin position="472"/>
        <end position="483"/>
    </location>
</feature>
<keyword evidence="5" id="KW-1185">Reference proteome</keyword>
<dbReference type="Pfam" id="PF13257">
    <property type="entry name" value="DUF4048"/>
    <property type="match status" value="1"/>
</dbReference>
<feature type="compositionally biased region" description="Low complexity" evidence="2">
    <location>
        <begin position="538"/>
        <end position="550"/>
    </location>
</feature>
<feature type="compositionally biased region" description="Polar residues" evidence="2">
    <location>
        <begin position="484"/>
        <end position="493"/>
    </location>
</feature>
<comment type="caution">
    <text evidence="4">The sequence shown here is derived from an EMBL/GenBank/DDBJ whole genome shotgun (WGS) entry which is preliminary data.</text>
</comment>
<dbReference type="Proteomes" id="UP001363622">
    <property type="component" value="Unassembled WGS sequence"/>
</dbReference>
<organism evidence="4 5">
    <name type="scientific">Phyllosticta citriasiana</name>
    <dbReference type="NCBI Taxonomy" id="595635"/>
    <lineage>
        <taxon>Eukaryota</taxon>
        <taxon>Fungi</taxon>
        <taxon>Dikarya</taxon>
        <taxon>Ascomycota</taxon>
        <taxon>Pezizomycotina</taxon>
        <taxon>Dothideomycetes</taxon>
        <taxon>Dothideomycetes incertae sedis</taxon>
        <taxon>Botryosphaeriales</taxon>
        <taxon>Phyllostictaceae</taxon>
        <taxon>Phyllosticta</taxon>
    </lineage>
</organism>
<feature type="compositionally biased region" description="Low complexity" evidence="2">
    <location>
        <begin position="124"/>
        <end position="147"/>
    </location>
</feature>
<sequence length="678" mass="73223">MFLLDFLFLNHRRICLGVALTLASWRLGPRIALSLRRPRPIIDSRSPSPSLHHVACGMPQTPRKTSRIDVDVDALSPSPSAMRAAARGHRAAASVPTDIATPPRSRANPRSHPQGMPRPGPGPSSSNSTSSSSTSSYSASSTTNMSSHGRSLSHADAASRHSKRLSLNFPVQSAAANPSIPTPRSRPASWIGTSPVRSPEHPPHSPDANFFTALAAQERRVLELREELSKAEDTLTELKRQWATHEAARLGQKGAYGFHPLQPVDTVLANGLFDDDPEGPSWAEKEMERRRMILHGQRQSNRKVFSGSRHTRTLSLLSPTKPADNGSFSTALDASLDDPPLNPPRGRSSTTPVESSRERTDSQDGTSEALLRTGRQMAADLKDGIMTFWGDLRQAAIGDEPATSPPRSTPHQNGRRLTNDAGLSRSRTVNIGRRKSKSIHPSGDSSSLIDIESNFWKEHGIEAVKAPQPAITKPTPTKSPQKTLRSQPSSQTMDEAWDDWDTTEPEKENSQFAPAPSSSNSSISELRTSPPESERSSPRTSTSSATPHLAHQHLQQHFADGATEVRRAGKPLHSTATASRSPRHTSASTTTATTATTWRALNKLVPSFVTTESSPGSPLRYILDEWDSIVSSSPGATSPTAAQACMAEAAAWEEYLRGTGSLEADVDGEVKSGLTKDA</sequence>
<feature type="region of interest" description="Disordered" evidence="2">
    <location>
        <begin position="463"/>
        <end position="550"/>
    </location>
</feature>
<feature type="region of interest" description="Disordered" evidence="2">
    <location>
        <begin position="397"/>
        <end position="448"/>
    </location>
</feature>
<evidence type="ECO:0000256" key="2">
    <source>
        <dbReference type="SAM" id="MobiDB-lite"/>
    </source>
</evidence>
<evidence type="ECO:0000256" key="1">
    <source>
        <dbReference type="SAM" id="Coils"/>
    </source>
</evidence>
<feature type="region of interest" description="Disordered" evidence="2">
    <location>
        <begin position="44"/>
        <end position="206"/>
    </location>
</feature>
<dbReference type="EMBL" id="JBBPHU010000018">
    <property type="protein sequence ID" value="KAK7509342.1"/>
    <property type="molecule type" value="Genomic_DNA"/>
</dbReference>
<feature type="region of interest" description="Disordered" evidence="2">
    <location>
        <begin position="570"/>
        <end position="594"/>
    </location>
</feature>
<feature type="coiled-coil region" evidence="1">
    <location>
        <begin position="214"/>
        <end position="248"/>
    </location>
</feature>
<evidence type="ECO:0000313" key="4">
    <source>
        <dbReference type="EMBL" id="KAK7509342.1"/>
    </source>
</evidence>
<evidence type="ECO:0000259" key="3">
    <source>
        <dbReference type="Pfam" id="PF13257"/>
    </source>
</evidence>
<keyword evidence="1" id="KW-0175">Coiled coil</keyword>
<name>A0ABR1K7Q1_9PEZI</name>
<feature type="compositionally biased region" description="Low complexity" evidence="2">
    <location>
        <begin position="74"/>
        <end position="85"/>
    </location>
</feature>
<feature type="compositionally biased region" description="Low complexity" evidence="2">
    <location>
        <begin position="517"/>
        <end position="531"/>
    </location>
</feature>
<feature type="domain" description="DUF4048" evidence="3">
    <location>
        <begin position="365"/>
        <end position="521"/>
    </location>
</feature>
<accession>A0ABR1K7Q1</accession>
<feature type="compositionally biased region" description="Low complexity" evidence="2">
    <location>
        <begin position="574"/>
        <end position="594"/>
    </location>
</feature>
<gene>
    <name evidence="4" type="ORF">IWZ03DRAFT_390444</name>
</gene>
<evidence type="ECO:0000313" key="5">
    <source>
        <dbReference type="Proteomes" id="UP001363622"/>
    </source>
</evidence>
<dbReference type="InterPro" id="IPR025122">
    <property type="entry name" value="DUF4048"/>
</dbReference>
<protein>
    <recommendedName>
        <fullName evidence="3">DUF4048 domain-containing protein</fullName>
    </recommendedName>
</protein>
<reference evidence="4 5" key="1">
    <citation type="submission" date="2024-04" db="EMBL/GenBank/DDBJ databases">
        <title>Phyllosticta paracitricarpa is synonymous to the EU quarantine fungus P. citricarpa based on phylogenomic analyses.</title>
        <authorList>
            <consortium name="Lawrence Berkeley National Laboratory"/>
            <person name="Van Ingen-Buijs V.A."/>
            <person name="Van Westerhoven A.C."/>
            <person name="Haridas S."/>
            <person name="Skiadas P."/>
            <person name="Martin F."/>
            <person name="Groenewald J.Z."/>
            <person name="Crous P.W."/>
            <person name="Seidl M.F."/>
        </authorList>
    </citation>
    <scope>NUCLEOTIDE SEQUENCE [LARGE SCALE GENOMIC DNA]</scope>
    <source>
        <strain evidence="4 5">CBS 123371</strain>
    </source>
</reference>
<feature type="region of interest" description="Disordered" evidence="2">
    <location>
        <begin position="294"/>
        <end position="369"/>
    </location>
</feature>
<proteinExistence type="predicted"/>